<comment type="similarity">
    <text evidence="1 2">Belongs to the arylamine N-acetyltransferase family.</text>
</comment>
<proteinExistence type="inferred from homology"/>
<name>A0ABX2EEU9_9BURK</name>
<gene>
    <name evidence="3" type="ORF">HLB44_09085</name>
</gene>
<dbReference type="EMBL" id="JABRWJ010000002">
    <property type="protein sequence ID" value="NRF67134.1"/>
    <property type="molecule type" value="Genomic_DNA"/>
</dbReference>
<protein>
    <submittedName>
        <fullName evidence="3">Arylamine N-acetyltransferase</fullName>
    </submittedName>
</protein>
<evidence type="ECO:0000256" key="1">
    <source>
        <dbReference type="ARBA" id="ARBA00006547"/>
    </source>
</evidence>
<organism evidence="3 4">
    <name type="scientific">Pseudaquabacterium terrae</name>
    <dbReference type="NCBI Taxonomy" id="2732868"/>
    <lineage>
        <taxon>Bacteria</taxon>
        <taxon>Pseudomonadati</taxon>
        <taxon>Pseudomonadota</taxon>
        <taxon>Betaproteobacteria</taxon>
        <taxon>Burkholderiales</taxon>
        <taxon>Sphaerotilaceae</taxon>
        <taxon>Pseudaquabacterium</taxon>
    </lineage>
</organism>
<dbReference type="PRINTS" id="PR01543">
    <property type="entry name" value="ANATRNSFRASE"/>
</dbReference>
<dbReference type="Gene3D" id="2.40.128.150">
    <property type="entry name" value="Cysteine proteinases"/>
    <property type="match status" value="1"/>
</dbReference>
<dbReference type="Pfam" id="PF00797">
    <property type="entry name" value="Acetyltransf_2"/>
    <property type="match status" value="1"/>
</dbReference>
<dbReference type="Proteomes" id="UP000737171">
    <property type="component" value="Unassembled WGS sequence"/>
</dbReference>
<accession>A0ABX2EEU9</accession>
<dbReference type="InterPro" id="IPR001447">
    <property type="entry name" value="Arylamine_N-AcTrfase"/>
</dbReference>
<sequence>MMRPMSDFSLDHYLHRIGYSGERTNTLPVLAALQRAHAQAIAFEDLDPWLGRPLSLDAASVERKLVHEGRGGFCFEQNLLFATALRALGFTVLDLAARVGWNLPENATRPRTHRVLLVTIGVTRYLADVGFGGHTLTAPLRLDRRSPQSTPHGPARVQYTDGLYTTQVEIGGEWRELYRFDLQPQLAVDYEMACWYVCHHPASIFRTQLIAARALPDGRLALRDRTLTFYGLDGRVDSQELGTAAELREALQKRFGLSLDGVDGLDAALARCAAGPPG</sequence>
<reference evidence="3 4" key="1">
    <citation type="submission" date="2020-05" db="EMBL/GenBank/DDBJ databases">
        <title>Aquincola sp. isolate from soil.</title>
        <authorList>
            <person name="Han J."/>
            <person name="Kim D.-U."/>
        </authorList>
    </citation>
    <scope>NUCLEOTIDE SEQUENCE [LARGE SCALE GENOMIC DNA]</scope>
    <source>
        <strain evidence="3 4">S2</strain>
    </source>
</reference>
<evidence type="ECO:0000256" key="2">
    <source>
        <dbReference type="RuleBase" id="RU003452"/>
    </source>
</evidence>
<dbReference type="PANTHER" id="PTHR11786:SF0">
    <property type="entry name" value="ARYLAMINE N-ACETYLTRANSFERASE 4-RELATED"/>
    <property type="match status" value="1"/>
</dbReference>
<dbReference type="Gene3D" id="3.30.2140.10">
    <property type="entry name" value="Arylamine N-acetyltransferase"/>
    <property type="match status" value="1"/>
</dbReference>
<evidence type="ECO:0000313" key="3">
    <source>
        <dbReference type="EMBL" id="NRF67134.1"/>
    </source>
</evidence>
<dbReference type="InterPro" id="IPR038765">
    <property type="entry name" value="Papain-like_cys_pep_sf"/>
</dbReference>
<dbReference type="SUPFAM" id="SSF54001">
    <property type="entry name" value="Cysteine proteinases"/>
    <property type="match status" value="1"/>
</dbReference>
<dbReference type="PANTHER" id="PTHR11786">
    <property type="entry name" value="N-HYDROXYARYLAMINE O-ACETYLTRANSFERASE"/>
    <property type="match status" value="1"/>
</dbReference>
<comment type="caution">
    <text evidence="3">The sequence shown here is derived from an EMBL/GenBank/DDBJ whole genome shotgun (WGS) entry which is preliminary data.</text>
</comment>
<evidence type="ECO:0000313" key="4">
    <source>
        <dbReference type="Proteomes" id="UP000737171"/>
    </source>
</evidence>
<keyword evidence="4" id="KW-1185">Reference proteome</keyword>